<evidence type="ECO:0000313" key="2">
    <source>
        <dbReference type="EMBL" id="RAR49608.1"/>
    </source>
</evidence>
<name>A0A328X2H3_9FLAO</name>
<feature type="signal peptide" evidence="1">
    <location>
        <begin position="1"/>
        <end position="21"/>
    </location>
</feature>
<dbReference type="InterPro" id="IPR012292">
    <property type="entry name" value="Globin/Proto"/>
</dbReference>
<keyword evidence="3" id="KW-1185">Reference proteome</keyword>
<dbReference type="GO" id="GO:0020037">
    <property type="term" value="F:heme binding"/>
    <property type="evidence" value="ECO:0007669"/>
    <property type="project" value="InterPro"/>
</dbReference>
<evidence type="ECO:0008006" key="4">
    <source>
        <dbReference type="Google" id="ProtNLM"/>
    </source>
</evidence>
<dbReference type="GO" id="GO:0019825">
    <property type="term" value="F:oxygen binding"/>
    <property type="evidence" value="ECO:0007669"/>
    <property type="project" value="InterPro"/>
</dbReference>
<organism evidence="2 3">
    <name type="scientific">Flavobacterium lacus</name>
    <dbReference type="NCBI Taxonomy" id="1353778"/>
    <lineage>
        <taxon>Bacteria</taxon>
        <taxon>Pseudomonadati</taxon>
        <taxon>Bacteroidota</taxon>
        <taxon>Flavobacteriia</taxon>
        <taxon>Flavobacteriales</taxon>
        <taxon>Flavobacteriaceae</taxon>
        <taxon>Flavobacterium</taxon>
    </lineage>
</organism>
<dbReference type="PROSITE" id="PS51257">
    <property type="entry name" value="PROKAR_LIPOPROTEIN"/>
    <property type="match status" value="1"/>
</dbReference>
<dbReference type="AlphaFoldDB" id="A0A328X2H3"/>
<sequence length="199" mass="20745">MKHFPKLALFALLFSSGIAFVSCSDDDDATPPAAELTIYQKLGGTTMVADPNNPNQMIEQGRLSYRSVVDSTIVLIVTDIGAGAEGNLGEYFAPIVGEVTNGNTTNVAVLSRSLTDFFSANTGGGATNTYTGLGMVAAHDPGQNPRMGAKADNGDYDQFVGYVVEAALLNGLDPVDDAALLGEIGAVLESLRTPIVQDL</sequence>
<dbReference type="Proteomes" id="UP000249518">
    <property type="component" value="Unassembled WGS sequence"/>
</dbReference>
<keyword evidence="1" id="KW-0732">Signal</keyword>
<protein>
    <recommendedName>
        <fullName evidence="4">Group 1 truncated hemoglobin</fullName>
    </recommendedName>
</protein>
<gene>
    <name evidence="2" type="ORF">B0I10_10327</name>
</gene>
<dbReference type="Gene3D" id="1.10.490.10">
    <property type="entry name" value="Globins"/>
    <property type="match status" value="1"/>
</dbReference>
<dbReference type="EMBL" id="QLSV01000003">
    <property type="protein sequence ID" value="RAR49608.1"/>
    <property type="molecule type" value="Genomic_DNA"/>
</dbReference>
<dbReference type="OrthoDB" id="792423at2"/>
<accession>A0A328X2H3</accession>
<evidence type="ECO:0000256" key="1">
    <source>
        <dbReference type="SAM" id="SignalP"/>
    </source>
</evidence>
<reference evidence="2 3" key="1">
    <citation type="submission" date="2018-06" db="EMBL/GenBank/DDBJ databases">
        <title>Genomic Encyclopedia of Type Strains, Phase III (KMG-III): the genomes of soil and plant-associated and newly described type strains.</title>
        <authorList>
            <person name="Whitman W."/>
        </authorList>
    </citation>
    <scope>NUCLEOTIDE SEQUENCE [LARGE SCALE GENOMIC DNA]</scope>
    <source>
        <strain evidence="2 3">CGMCC 1.12504</strain>
    </source>
</reference>
<dbReference type="RefSeq" id="WP_112085059.1">
    <property type="nucleotide sequence ID" value="NZ_QLSV01000003.1"/>
</dbReference>
<evidence type="ECO:0000313" key="3">
    <source>
        <dbReference type="Proteomes" id="UP000249518"/>
    </source>
</evidence>
<proteinExistence type="predicted"/>
<comment type="caution">
    <text evidence="2">The sequence shown here is derived from an EMBL/GenBank/DDBJ whole genome shotgun (WGS) entry which is preliminary data.</text>
</comment>
<feature type="chain" id="PRO_5016253260" description="Group 1 truncated hemoglobin" evidence="1">
    <location>
        <begin position="22"/>
        <end position="199"/>
    </location>
</feature>